<dbReference type="Pfam" id="PF01758">
    <property type="entry name" value="SBF"/>
    <property type="match status" value="1"/>
</dbReference>
<feature type="transmembrane region" description="Helical" evidence="6">
    <location>
        <begin position="258"/>
        <end position="281"/>
    </location>
</feature>
<dbReference type="InterPro" id="IPR002657">
    <property type="entry name" value="BilAc:Na_symport/Acr3"/>
</dbReference>
<feature type="transmembrane region" description="Helical" evidence="6">
    <location>
        <begin position="178"/>
        <end position="196"/>
    </location>
</feature>
<dbReference type="PANTHER" id="PTHR10361">
    <property type="entry name" value="SODIUM-BILE ACID COTRANSPORTER"/>
    <property type="match status" value="1"/>
</dbReference>
<dbReference type="Gene3D" id="1.20.1530.20">
    <property type="match status" value="1"/>
</dbReference>
<keyword evidence="8" id="KW-1185">Reference proteome</keyword>
<dbReference type="RefSeq" id="WP_211365982.1">
    <property type="nucleotide sequence ID" value="NZ_VFPA01000001.1"/>
</dbReference>
<dbReference type="InterPro" id="IPR038770">
    <property type="entry name" value="Na+/solute_symporter_sf"/>
</dbReference>
<accession>A0A543DWH1</accession>
<gene>
    <name evidence="7" type="ORF">FB558_0372</name>
</gene>
<feature type="transmembrane region" description="Helical" evidence="6">
    <location>
        <begin position="139"/>
        <end position="157"/>
    </location>
</feature>
<comment type="subcellular location">
    <subcellularLocation>
        <location evidence="1">Membrane</location>
        <topology evidence="1">Multi-pass membrane protein</topology>
    </subcellularLocation>
</comment>
<feature type="region of interest" description="Disordered" evidence="5">
    <location>
        <begin position="283"/>
        <end position="334"/>
    </location>
</feature>
<organism evidence="7 8">
    <name type="scientific">Pseudonocardia kunmingensis</name>
    <dbReference type="NCBI Taxonomy" id="630975"/>
    <lineage>
        <taxon>Bacteria</taxon>
        <taxon>Bacillati</taxon>
        <taxon>Actinomycetota</taxon>
        <taxon>Actinomycetes</taxon>
        <taxon>Pseudonocardiales</taxon>
        <taxon>Pseudonocardiaceae</taxon>
        <taxon>Pseudonocardia</taxon>
    </lineage>
</organism>
<keyword evidence="4 6" id="KW-0472">Membrane</keyword>
<dbReference type="EMBL" id="VFPA01000001">
    <property type="protein sequence ID" value="TQM13619.1"/>
    <property type="molecule type" value="Genomic_DNA"/>
</dbReference>
<keyword evidence="2 6" id="KW-0812">Transmembrane</keyword>
<comment type="caution">
    <text evidence="7">The sequence shown here is derived from an EMBL/GenBank/DDBJ whole genome shotgun (WGS) entry which is preliminary data.</text>
</comment>
<evidence type="ECO:0000313" key="8">
    <source>
        <dbReference type="Proteomes" id="UP000315677"/>
    </source>
</evidence>
<feature type="compositionally biased region" description="Basic and acidic residues" evidence="5">
    <location>
        <begin position="284"/>
        <end position="297"/>
    </location>
</feature>
<keyword evidence="3 6" id="KW-1133">Transmembrane helix</keyword>
<evidence type="ECO:0000256" key="3">
    <source>
        <dbReference type="ARBA" id="ARBA00022989"/>
    </source>
</evidence>
<dbReference type="InterPro" id="IPR004710">
    <property type="entry name" value="Bilac:Na_transpt"/>
</dbReference>
<evidence type="ECO:0000256" key="2">
    <source>
        <dbReference type="ARBA" id="ARBA00022692"/>
    </source>
</evidence>
<feature type="transmembrane region" description="Helical" evidence="6">
    <location>
        <begin position="58"/>
        <end position="77"/>
    </location>
</feature>
<dbReference type="AlphaFoldDB" id="A0A543DWH1"/>
<name>A0A543DWH1_9PSEU</name>
<feature type="transmembrane region" description="Helical" evidence="6">
    <location>
        <begin position="32"/>
        <end position="52"/>
    </location>
</feature>
<dbReference type="GO" id="GO:0016020">
    <property type="term" value="C:membrane"/>
    <property type="evidence" value="ECO:0007669"/>
    <property type="project" value="UniProtKB-SubCell"/>
</dbReference>
<feature type="transmembrane region" description="Helical" evidence="6">
    <location>
        <begin position="202"/>
        <end position="222"/>
    </location>
</feature>
<evidence type="ECO:0000256" key="1">
    <source>
        <dbReference type="ARBA" id="ARBA00004141"/>
    </source>
</evidence>
<evidence type="ECO:0000256" key="4">
    <source>
        <dbReference type="ARBA" id="ARBA00023136"/>
    </source>
</evidence>
<sequence>MEVLTALLNTVLVAFVVATMLSAGLRTSIAALLGVLRNGLLVLLVLVANLVVVPLLGLAVGLLFALSTAGLVALVLVASSPGAPFGAKMAMIQKGDVVTGSVLQVLLAAVGSLTFPVTANLLLSWANLGDDVSIPVGRLIASVAVLQLVPFGVGLAVRAWAPATAASWMAPVARTSNLAFVGVLAFGVLGSWAQIVDLIGSRVLLAAVVFTVVGVLVGWALASGPPTTRTTAALIAPTRNAGPAFAAVAIAFENDPAILAGLTGILLVGLAVELPLASWLARRRTPDEDRARERAAADDVELAELGPSHAAGEAGAVPGAHASVTDRTGSGPEG</sequence>
<evidence type="ECO:0000256" key="6">
    <source>
        <dbReference type="SAM" id="Phobius"/>
    </source>
</evidence>
<feature type="transmembrane region" description="Helical" evidence="6">
    <location>
        <begin position="6"/>
        <end position="25"/>
    </location>
</feature>
<evidence type="ECO:0000256" key="5">
    <source>
        <dbReference type="SAM" id="MobiDB-lite"/>
    </source>
</evidence>
<dbReference type="PANTHER" id="PTHR10361:SF28">
    <property type="entry name" value="P3 PROTEIN-RELATED"/>
    <property type="match status" value="1"/>
</dbReference>
<dbReference type="Proteomes" id="UP000315677">
    <property type="component" value="Unassembled WGS sequence"/>
</dbReference>
<reference evidence="7 8" key="1">
    <citation type="submission" date="2019-06" db="EMBL/GenBank/DDBJ databases">
        <title>Sequencing the genomes of 1000 actinobacteria strains.</title>
        <authorList>
            <person name="Klenk H.-P."/>
        </authorList>
    </citation>
    <scope>NUCLEOTIDE SEQUENCE [LARGE SCALE GENOMIC DNA]</scope>
    <source>
        <strain evidence="7 8">DSM 45301</strain>
    </source>
</reference>
<evidence type="ECO:0000313" key="7">
    <source>
        <dbReference type="EMBL" id="TQM13619.1"/>
    </source>
</evidence>
<protein>
    <submittedName>
        <fullName evidence="7">BASS family bile acid:Na+ symporter</fullName>
    </submittedName>
</protein>
<proteinExistence type="predicted"/>
<feature type="transmembrane region" description="Helical" evidence="6">
    <location>
        <begin position="97"/>
        <end position="119"/>
    </location>
</feature>